<dbReference type="InterPro" id="IPR017871">
    <property type="entry name" value="ABC_transporter-like_CS"/>
</dbReference>
<dbReference type="OrthoDB" id="9805029at2"/>
<keyword evidence="1" id="KW-0813">Transport</keyword>
<dbReference type="InterPro" id="IPR027417">
    <property type="entry name" value="P-loop_NTPase"/>
</dbReference>
<dbReference type="PANTHER" id="PTHR43790">
    <property type="entry name" value="CARBOHYDRATE TRANSPORT ATP-BINDING PROTEIN MG119-RELATED"/>
    <property type="match status" value="1"/>
</dbReference>
<evidence type="ECO:0000256" key="3">
    <source>
        <dbReference type="ARBA" id="ARBA00022737"/>
    </source>
</evidence>
<dbReference type="InterPro" id="IPR003439">
    <property type="entry name" value="ABC_transporter-like_ATP-bd"/>
</dbReference>
<name>A0A317EE36_9PROT</name>
<dbReference type="AlphaFoldDB" id="A0A317EE36"/>
<dbReference type="InterPro" id="IPR050107">
    <property type="entry name" value="ABC_carbohydrate_import_ATPase"/>
</dbReference>
<dbReference type="GO" id="GO:0005524">
    <property type="term" value="F:ATP binding"/>
    <property type="evidence" value="ECO:0007669"/>
    <property type="project" value="UniProtKB-KW"/>
</dbReference>
<keyword evidence="8" id="KW-1185">Reference proteome</keyword>
<dbReference type="PROSITE" id="PS50893">
    <property type="entry name" value="ABC_TRANSPORTER_2"/>
    <property type="match status" value="2"/>
</dbReference>
<dbReference type="CDD" id="cd03216">
    <property type="entry name" value="ABC_Carb_Monos_I"/>
    <property type="match status" value="1"/>
</dbReference>
<evidence type="ECO:0000256" key="2">
    <source>
        <dbReference type="ARBA" id="ARBA00022597"/>
    </source>
</evidence>
<gene>
    <name evidence="7" type="ORF">DKG74_05985</name>
</gene>
<dbReference type="Proteomes" id="UP000245461">
    <property type="component" value="Unassembled WGS sequence"/>
</dbReference>
<keyword evidence="4" id="KW-0547">Nucleotide-binding</keyword>
<dbReference type="Gene3D" id="3.40.50.300">
    <property type="entry name" value="P-loop containing nucleotide triphosphate hydrolases"/>
    <property type="match status" value="2"/>
</dbReference>
<dbReference type="Pfam" id="PF00005">
    <property type="entry name" value="ABC_tran"/>
    <property type="match status" value="2"/>
</dbReference>
<evidence type="ECO:0000313" key="7">
    <source>
        <dbReference type="EMBL" id="PWR25308.1"/>
    </source>
</evidence>
<evidence type="ECO:0000313" key="8">
    <source>
        <dbReference type="Proteomes" id="UP000245461"/>
    </source>
</evidence>
<dbReference type="SMART" id="SM00382">
    <property type="entry name" value="AAA"/>
    <property type="match status" value="1"/>
</dbReference>
<reference evidence="7 8" key="1">
    <citation type="submission" date="2018-05" db="EMBL/GenBank/DDBJ databases">
        <title>Zavarzinia sp. HR-AS.</title>
        <authorList>
            <person name="Lee Y."/>
            <person name="Jeon C.O."/>
        </authorList>
    </citation>
    <scope>NUCLEOTIDE SEQUENCE [LARGE SCALE GENOMIC DNA]</scope>
    <source>
        <strain evidence="7 8">HR-AS</strain>
    </source>
</reference>
<evidence type="ECO:0000259" key="6">
    <source>
        <dbReference type="PROSITE" id="PS50893"/>
    </source>
</evidence>
<dbReference type="EMBL" id="QGLE01000002">
    <property type="protein sequence ID" value="PWR25308.1"/>
    <property type="molecule type" value="Genomic_DNA"/>
</dbReference>
<feature type="domain" description="ABC transporter" evidence="6">
    <location>
        <begin position="258"/>
        <end position="502"/>
    </location>
</feature>
<evidence type="ECO:0000256" key="4">
    <source>
        <dbReference type="ARBA" id="ARBA00022741"/>
    </source>
</evidence>
<dbReference type="InterPro" id="IPR003593">
    <property type="entry name" value="AAA+_ATPase"/>
</dbReference>
<dbReference type="CDD" id="cd03215">
    <property type="entry name" value="ABC_Carb_Monos_II"/>
    <property type="match status" value="1"/>
</dbReference>
<feature type="domain" description="ABC transporter" evidence="6">
    <location>
        <begin position="8"/>
        <end position="241"/>
    </location>
</feature>
<dbReference type="GO" id="GO:0016887">
    <property type="term" value="F:ATP hydrolysis activity"/>
    <property type="evidence" value="ECO:0007669"/>
    <property type="project" value="InterPro"/>
</dbReference>
<dbReference type="PANTHER" id="PTHR43790:SF9">
    <property type="entry name" value="GALACTOFURANOSE TRANSPORTER ATP-BINDING PROTEIN YTFR"/>
    <property type="match status" value="1"/>
</dbReference>
<sequence length="510" mass="54300">MTLHRPVLRAVGLTKRFGSVVANDDVSLDVAAGELHCLFGENGAGKSTLSAMLHGELQPDAGHIEVDGRRTDFRSPADAIAEGIGMVHQHFVLARALTVIENIVAGTSRSGWRLGLTEARERLSRLCGDLGIAIELDAPLWQLSVGEQQWVEILKALYLDARVLILDEPTAVLTPQESGKLFGMIGKMRDRGLAVVIVTHKLREVLQADTITVLRRGRKVGTLDGRDATVESLTRLMIGGDLASSPARSSNSPGRVAVQATGLMAKGSWGETIVDDVSLMVRSGEIFGIAGVAGNGQKPLLEMLAGIREPESGSLLIGDRQLEGLSAADFMRAGVGIIPEDRYAEGLVGPFSIAENIILGRHRSKDLCRGLFIAGDRVVAKAEEAMRRYSIAAPAINTPVSRLSGGNAQKVVLARELDQASVLLLANQPTRGLDIGVVATVHEELRRKRDEGVAVILVSEDIDDLFDLCDRIGVMFAGRIVGIVSPETTSRDIVGSMMVGRAPAGGATCA</sequence>
<organism evidence="7 8">
    <name type="scientific">Zavarzinia aquatilis</name>
    <dbReference type="NCBI Taxonomy" id="2211142"/>
    <lineage>
        <taxon>Bacteria</taxon>
        <taxon>Pseudomonadati</taxon>
        <taxon>Pseudomonadota</taxon>
        <taxon>Alphaproteobacteria</taxon>
        <taxon>Rhodospirillales</taxon>
        <taxon>Zavarziniaceae</taxon>
        <taxon>Zavarzinia</taxon>
    </lineage>
</organism>
<dbReference type="PROSITE" id="PS00211">
    <property type="entry name" value="ABC_TRANSPORTER_1"/>
    <property type="match status" value="1"/>
</dbReference>
<evidence type="ECO:0000256" key="5">
    <source>
        <dbReference type="ARBA" id="ARBA00022840"/>
    </source>
</evidence>
<comment type="caution">
    <text evidence="7">The sequence shown here is derived from an EMBL/GenBank/DDBJ whole genome shotgun (WGS) entry which is preliminary data.</text>
</comment>
<dbReference type="SUPFAM" id="SSF52540">
    <property type="entry name" value="P-loop containing nucleoside triphosphate hydrolases"/>
    <property type="match status" value="2"/>
</dbReference>
<evidence type="ECO:0000256" key="1">
    <source>
        <dbReference type="ARBA" id="ARBA00022448"/>
    </source>
</evidence>
<accession>A0A317EE36</accession>
<keyword evidence="5 7" id="KW-0067">ATP-binding</keyword>
<dbReference type="RefSeq" id="WP_109903625.1">
    <property type="nucleotide sequence ID" value="NZ_QGLE01000002.1"/>
</dbReference>
<keyword evidence="3" id="KW-0677">Repeat</keyword>
<keyword evidence="2" id="KW-0762">Sugar transport</keyword>
<proteinExistence type="predicted"/>
<protein>
    <submittedName>
        <fullName evidence="7">ABC transporter ATP-binding protein</fullName>
    </submittedName>
</protein>